<feature type="chain" id="PRO_5024434521" evidence="9">
    <location>
        <begin position="26"/>
        <end position="106"/>
    </location>
</feature>
<dbReference type="PANTHER" id="PTHR33348:SF36">
    <property type="match status" value="1"/>
</dbReference>
<organism evidence="10 11">
    <name type="scientific">Carpinus fangiana</name>
    <dbReference type="NCBI Taxonomy" id="176857"/>
    <lineage>
        <taxon>Eukaryota</taxon>
        <taxon>Viridiplantae</taxon>
        <taxon>Streptophyta</taxon>
        <taxon>Embryophyta</taxon>
        <taxon>Tracheophyta</taxon>
        <taxon>Spermatophyta</taxon>
        <taxon>Magnoliopsida</taxon>
        <taxon>eudicotyledons</taxon>
        <taxon>Gunneridae</taxon>
        <taxon>Pentapetalae</taxon>
        <taxon>rosids</taxon>
        <taxon>fabids</taxon>
        <taxon>Fagales</taxon>
        <taxon>Betulaceae</taxon>
        <taxon>Carpinus</taxon>
    </lineage>
</organism>
<evidence type="ECO:0000313" key="10">
    <source>
        <dbReference type="EMBL" id="KAE8100630.1"/>
    </source>
</evidence>
<dbReference type="GO" id="GO:0006995">
    <property type="term" value="P:cellular response to nitrogen starvation"/>
    <property type="evidence" value="ECO:0007669"/>
    <property type="project" value="UniProtKB-ARBA"/>
</dbReference>
<keyword evidence="6 9" id="KW-0732">Signal</keyword>
<name>A0A5N6RR62_9ROSI</name>
<proteinExistence type="inferred from homology"/>
<evidence type="ECO:0000256" key="3">
    <source>
        <dbReference type="ARBA" id="ARBA00022523"/>
    </source>
</evidence>
<dbReference type="GO" id="GO:2000280">
    <property type="term" value="P:regulation of root development"/>
    <property type="evidence" value="ECO:0007669"/>
    <property type="project" value="TreeGrafter"/>
</dbReference>
<dbReference type="GO" id="GO:1901371">
    <property type="term" value="P:regulation of leaf morphogenesis"/>
    <property type="evidence" value="ECO:0007669"/>
    <property type="project" value="TreeGrafter"/>
</dbReference>
<keyword evidence="7" id="KW-0379">Hydroxylation</keyword>
<evidence type="ECO:0000313" key="11">
    <source>
        <dbReference type="Proteomes" id="UP000327013"/>
    </source>
</evidence>
<evidence type="ECO:0000256" key="6">
    <source>
        <dbReference type="ARBA" id="ARBA00022729"/>
    </source>
</evidence>
<dbReference type="GO" id="GO:0005179">
    <property type="term" value="F:hormone activity"/>
    <property type="evidence" value="ECO:0007669"/>
    <property type="project" value="UniProtKB-KW"/>
</dbReference>
<reference evidence="10 11" key="1">
    <citation type="submission" date="2019-06" db="EMBL/GenBank/DDBJ databases">
        <title>A chromosomal-level reference genome of Carpinus fangiana (Coryloideae, Betulaceae).</title>
        <authorList>
            <person name="Yang X."/>
            <person name="Wang Z."/>
            <person name="Zhang L."/>
            <person name="Hao G."/>
            <person name="Liu J."/>
            <person name="Yang Y."/>
        </authorList>
    </citation>
    <scope>NUCLEOTIDE SEQUENCE [LARGE SCALE GENOMIC DNA]</scope>
    <source>
        <strain evidence="10">Cfa_2016G</strain>
        <tissue evidence="10">Leaf</tissue>
    </source>
</reference>
<feature type="region of interest" description="Disordered" evidence="8">
    <location>
        <begin position="59"/>
        <end position="106"/>
    </location>
</feature>
<dbReference type="PANTHER" id="PTHR33348">
    <property type="entry name" value="PRECURSOR OF CEP5"/>
    <property type="match status" value="1"/>
</dbReference>
<gene>
    <name evidence="10" type="ORF">FH972_018510</name>
</gene>
<sequence length="106" mass="11526">MAATFKLIYTSAFLLALIFSHGIISTEERQLRTQTNMKCSLSVCENNAREMGRNLHRGILDDEVRSPAGVSNVETNGTTDDFRPTEPGHSPGAGHAKGPRTADPNQ</sequence>
<dbReference type="GO" id="GO:1902025">
    <property type="term" value="P:nitrate import"/>
    <property type="evidence" value="ECO:0007669"/>
    <property type="project" value="TreeGrafter"/>
</dbReference>
<keyword evidence="3" id="KW-0052">Apoplast</keyword>
<accession>A0A5N6RR62</accession>
<evidence type="ECO:0000256" key="5">
    <source>
        <dbReference type="ARBA" id="ARBA00022702"/>
    </source>
</evidence>
<comment type="similarity">
    <text evidence="2">Belongs to the C-terminally encoded plant signaling peptide (CEP) family.</text>
</comment>
<evidence type="ECO:0000256" key="2">
    <source>
        <dbReference type="ARBA" id="ARBA00008963"/>
    </source>
</evidence>
<evidence type="ECO:0000256" key="1">
    <source>
        <dbReference type="ARBA" id="ARBA00004271"/>
    </source>
</evidence>
<protein>
    <submittedName>
        <fullName evidence="10">Uncharacterized protein</fullName>
    </submittedName>
</protein>
<dbReference type="GO" id="GO:0048046">
    <property type="term" value="C:apoplast"/>
    <property type="evidence" value="ECO:0007669"/>
    <property type="project" value="UniProtKB-SubCell"/>
</dbReference>
<comment type="subcellular location">
    <subcellularLocation>
        <location evidence="1">Secreted</location>
        <location evidence="1">Extracellular space</location>
        <location evidence="1">Apoplast</location>
    </subcellularLocation>
</comment>
<dbReference type="InterPro" id="IPR033250">
    <property type="entry name" value="CEP"/>
</dbReference>
<dbReference type="AlphaFoldDB" id="A0A5N6RR62"/>
<keyword evidence="4" id="KW-0964">Secreted</keyword>
<evidence type="ECO:0000256" key="7">
    <source>
        <dbReference type="ARBA" id="ARBA00023278"/>
    </source>
</evidence>
<dbReference type="Proteomes" id="UP000327013">
    <property type="component" value="Chromosome 7"/>
</dbReference>
<dbReference type="EMBL" id="CM017327">
    <property type="protein sequence ID" value="KAE8100630.1"/>
    <property type="molecule type" value="Genomic_DNA"/>
</dbReference>
<dbReference type="GO" id="GO:0048364">
    <property type="term" value="P:root development"/>
    <property type="evidence" value="ECO:0007669"/>
    <property type="project" value="InterPro"/>
</dbReference>
<evidence type="ECO:0000256" key="8">
    <source>
        <dbReference type="SAM" id="MobiDB-lite"/>
    </source>
</evidence>
<keyword evidence="5" id="KW-0372">Hormone</keyword>
<keyword evidence="11" id="KW-1185">Reference proteome</keyword>
<evidence type="ECO:0000256" key="9">
    <source>
        <dbReference type="SAM" id="SignalP"/>
    </source>
</evidence>
<evidence type="ECO:0000256" key="4">
    <source>
        <dbReference type="ARBA" id="ARBA00022525"/>
    </source>
</evidence>
<feature type="signal peptide" evidence="9">
    <location>
        <begin position="1"/>
        <end position="25"/>
    </location>
</feature>
<dbReference type="OrthoDB" id="1863260at2759"/>